<evidence type="ECO:0000313" key="2">
    <source>
        <dbReference type="Proteomes" id="UP000308600"/>
    </source>
</evidence>
<reference evidence="1 2" key="1">
    <citation type="journal article" date="2019" name="Nat. Ecol. Evol.">
        <title>Megaphylogeny resolves global patterns of mushroom evolution.</title>
        <authorList>
            <person name="Varga T."/>
            <person name="Krizsan K."/>
            <person name="Foldi C."/>
            <person name="Dima B."/>
            <person name="Sanchez-Garcia M."/>
            <person name="Sanchez-Ramirez S."/>
            <person name="Szollosi G.J."/>
            <person name="Szarkandi J.G."/>
            <person name="Papp V."/>
            <person name="Albert L."/>
            <person name="Andreopoulos W."/>
            <person name="Angelini C."/>
            <person name="Antonin V."/>
            <person name="Barry K.W."/>
            <person name="Bougher N.L."/>
            <person name="Buchanan P."/>
            <person name="Buyck B."/>
            <person name="Bense V."/>
            <person name="Catcheside P."/>
            <person name="Chovatia M."/>
            <person name="Cooper J."/>
            <person name="Damon W."/>
            <person name="Desjardin D."/>
            <person name="Finy P."/>
            <person name="Geml J."/>
            <person name="Haridas S."/>
            <person name="Hughes K."/>
            <person name="Justo A."/>
            <person name="Karasinski D."/>
            <person name="Kautmanova I."/>
            <person name="Kiss B."/>
            <person name="Kocsube S."/>
            <person name="Kotiranta H."/>
            <person name="LaButti K.M."/>
            <person name="Lechner B.E."/>
            <person name="Liimatainen K."/>
            <person name="Lipzen A."/>
            <person name="Lukacs Z."/>
            <person name="Mihaltcheva S."/>
            <person name="Morgado L.N."/>
            <person name="Niskanen T."/>
            <person name="Noordeloos M.E."/>
            <person name="Ohm R.A."/>
            <person name="Ortiz-Santana B."/>
            <person name="Ovrebo C."/>
            <person name="Racz N."/>
            <person name="Riley R."/>
            <person name="Savchenko A."/>
            <person name="Shiryaev A."/>
            <person name="Soop K."/>
            <person name="Spirin V."/>
            <person name="Szebenyi C."/>
            <person name="Tomsovsky M."/>
            <person name="Tulloss R.E."/>
            <person name="Uehling J."/>
            <person name="Grigoriev I.V."/>
            <person name="Vagvolgyi C."/>
            <person name="Papp T."/>
            <person name="Martin F.M."/>
            <person name="Miettinen O."/>
            <person name="Hibbett D.S."/>
            <person name="Nagy L.G."/>
        </authorList>
    </citation>
    <scope>NUCLEOTIDE SEQUENCE [LARGE SCALE GENOMIC DNA]</scope>
    <source>
        <strain evidence="1 2">NL-1719</strain>
    </source>
</reference>
<organism evidence="1 2">
    <name type="scientific">Pluteus cervinus</name>
    <dbReference type="NCBI Taxonomy" id="181527"/>
    <lineage>
        <taxon>Eukaryota</taxon>
        <taxon>Fungi</taxon>
        <taxon>Dikarya</taxon>
        <taxon>Basidiomycota</taxon>
        <taxon>Agaricomycotina</taxon>
        <taxon>Agaricomycetes</taxon>
        <taxon>Agaricomycetidae</taxon>
        <taxon>Agaricales</taxon>
        <taxon>Pluteineae</taxon>
        <taxon>Pluteaceae</taxon>
        <taxon>Pluteus</taxon>
    </lineage>
</organism>
<dbReference type="Proteomes" id="UP000308600">
    <property type="component" value="Unassembled WGS sequence"/>
</dbReference>
<feature type="non-terminal residue" evidence="1">
    <location>
        <position position="1"/>
    </location>
</feature>
<evidence type="ECO:0000313" key="1">
    <source>
        <dbReference type="EMBL" id="TFK58772.1"/>
    </source>
</evidence>
<feature type="non-terminal residue" evidence="1">
    <location>
        <position position="729"/>
    </location>
</feature>
<name>A0ACD2ZZ94_9AGAR</name>
<accession>A0ACD2ZZ94</accession>
<proteinExistence type="predicted"/>
<keyword evidence="2" id="KW-1185">Reference proteome</keyword>
<sequence>RKQTSEQRRYQESLADSENPYAPFCSKLEWEIAQWAKTRGPGSTAFTDLLAIEGVAEALGLSFRSMSELNAIIDKSLPGRPAFKCHKVEMQGELFEVYFRDIMACIKALYSDPVFAPYLINAPERHYADEDHTNRMYHDMHTAEWWWSTQIQIDNDIAPGSTIIPLIFSTDKTQLTLMGSKTVYPLYMTIGNIPKEIRRRPSLRAYVLVGYLPTSKLKHILTKASRQRCVINLYHACMGKILTPIEQPGKKGKDITSGDGTCRRCHPLYAIFSGDYPEQLLATGVPKDQCPGCPSKANGLCDHHLPEQPFRDLHAILDALQSHDDEFDTNYRETCATLGVKPISDPFWKDLPYAHVYRSITPDVLHQLYQGLVKHMTQWLIKVYGAPELDARCRRLPPNHHIRIFMQGISSLSRVTGREHSQMCQFLLALAIDIPIPQRGANFHVIASLRALLDFVYLARYPLHFLRHYVRSIKLFGTTDNYNTEYTERLHIDYAKNAYRSTNRKDEFPQMTVWLERQEKITRHENYVAWRLQGCPMPKTIKWISPGLGLARYMKLSKNPTIYSVGLDRLESKYGATHFLAALSRYVILQNNPNITRMQLEEQINYLRFPKVKFPVWQRIKFLEKDILSEQLHTVDSIHVRPPRADKRGRNIPARFDTVLVRINPDNSSNNIQDYRVGQIHVVFALTPSMTTSVISSGTEVPKHLAYVEWFSEFPRRPPEQPHGMYTVS</sequence>
<gene>
    <name evidence="1" type="ORF">BDN72DRAFT_727464</name>
</gene>
<dbReference type="EMBL" id="ML209202">
    <property type="protein sequence ID" value="TFK58772.1"/>
    <property type="molecule type" value="Genomic_DNA"/>
</dbReference>
<protein>
    <submittedName>
        <fullName evidence="1">Uncharacterized protein</fullName>
    </submittedName>
</protein>